<dbReference type="NCBIfam" id="TIGR00314">
    <property type="entry name" value="cdhA"/>
    <property type="match status" value="1"/>
</dbReference>
<dbReference type="InterPro" id="IPR011254">
    <property type="entry name" value="Prismane-like_sf"/>
</dbReference>
<keyword evidence="4 8" id="KW-0560">Oxidoreductase</keyword>
<keyword evidence="2" id="KW-0479">Metal-binding</keyword>
<dbReference type="EMBL" id="LNQE01001474">
    <property type="protein sequence ID" value="KUG16898.1"/>
    <property type="molecule type" value="Genomic_DNA"/>
</dbReference>
<comment type="caution">
    <text evidence="8">The sequence shown here is derived from an EMBL/GenBank/DDBJ whole genome shotgun (WGS) entry which is preliminary data.</text>
</comment>
<evidence type="ECO:0000256" key="6">
    <source>
        <dbReference type="ARBA" id="ARBA00023014"/>
    </source>
</evidence>
<dbReference type="PROSITE" id="PS00198">
    <property type="entry name" value="4FE4S_FER_1"/>
    <property type="match status" value="1"/>
</dbReference>
<evidence type="ECO:0000256" key="4">
    <source>
        <dbReference type="ARBA" id="ARBA00023002"/>
    </source>
</evidence>
<dbReference type="SMR" id="A0A0W8F8J6"/>
<name>A0A0W8F8J6_9ZZZZ</name>
<dbReference type="GO" id="GO:0042542">
    <property type="term" value="P:response to hydrogen peroxide"/>
    <property type="evidence" value="ECO:0007669"/>
    <property type="project" value="TreeGrafter"/>
</dbReference>
<evidence type="ECO:0000256" key="3">
    <source>
        <dbReference type="ARBA" id="ARBA00022737"/>
    </source>
</evidence>
<dbReference type="InterPro" id="IPR004460">
    <property type="entry name" value="CdhA"/>
</dbReference>
<protein>
    <submittedName>
        <fullName evidence="8">Co dehydrogenase/acetyl-coa synthase subunit alpha, co dehydrogenase subcomplex</fullName>
        <ecNumber evidence="8">1.2.99.2</ecNumber>
    </submittedName>
</protein>
<evidence type="ECO:0000313" key="8">
    <source>
        <dbReference type="EMBL" id="KUG16898.1"/>
    </source>
</evidence>
<dbReference type="EC" id="1.2.99.2" evidence="8"/>
<dbReference type="SUPFAM" id="SSF46548">
    <property type="entry name" value="alpha-helical ferredoxin"/>
    <property type="match status" value="1"/>
</dbReference>
<evidence type="ECO:0000256" key="1">
    <source>
        <dbReference type="ARBA" id="ARBA00022596"/>
    </source>
</evidence>
<feature type="domain" description="4Fe-4S ferredoxin-type" evidence="7">
    <location>
        <begin position="444"/>
        <end position="473"/>
    </location>
</feature>
<evidence type="ECO:0000259" key="7">
    <source>
        <dbReference type="PROSITE" id="PS51379"/>
    </source>
</evidence>
<dbReference type="PROSITE" id="PS51379">
    <property type="entry name" value="4FE4S_FER_2"/>
    <property type="match status" value="1"/>
</dbReference>
<dbReference type="GO" id="GO:0004601">
    <property type="term" value="F:peroxidase activity"/>
    <property type="evidence" value="ECO:0007669"/>
    <property type="project" value="TreeGrafter"/>
</dbReference>
<dbReference type="SUPFAM" id="SSF56821">
    <property type="entry name" value="Prismane protein-like"/>
    <property type="match status" value="1"/>
</dbReference>
<dbReference type="Pfam" id="PF03063">
    <property type="entry name" value="Prismane"/>
    <property type="match status" value="2"/>
</dbReference>
<keyword evidence="5" id="KW-0408">Iron</keyword>
<dbReference type="InterPro" id="IPR004137">
    <property type="entry name" value="HCP/CODH"/>
</dbReference>
<dbReference type="GO" id="GO:0051536">
    <property type="term" value="F:iron-sulfur cluster binding"/>
    <property type="evidence" value="ECO:0007669"/>
    <property type="project" value="UniProtKB-KW"/>
</dbReference>
<dbReference type="InterPro" id="IPR017900">
    <property type="entry name" value="4Fe4S_Fe_S_CS"/>
</dbReference>
<gene>
    <name evidence="8" type="ORF">ASZ90_013407</name>
</gene>
<reference evidence="8" key="1">
    <citation type="journal article" date="2015" name="Proc. Natl. Acad. Sci. U.S.A.">
        <title>Networks of energetic and metabolic interactions define dynamics in microbial communities.</title>
        <authorList>
            <person name="Embree M."/>
            <person name="Liu J.K."/>
            <person name="Al-Bassam M.M."/>
            <person name="Zengler K."/>
        </authorList>
    </citation>
    <scope>NUCLEOTIDE SEQUENCE</scope>
</reference>
<organism evidence="8">
    <name type="scientific">hydrocarbon metagenome</name>
    <dbReference type="NCBI Taxonomy" id="938273"/>
    <lineage>
        <taxon>unclassified sequences</taxon>
        <taxon>metagenomes</taxon>
        <taxon>ecological metagenomes</taxon>
    </lineage>
</organism>
<proteinExistence type="inferred from homology"/>
<evidence type="ECO:0000256" key="2">
    <source>
        <dbReference type="ARBA" id="ARBA00022723"/>
    </source>
</evidence>
<dbReference type="AlphaFoldDB" id="A0A0W8F8J6"/>
<sequence>MATREGSFSVEDMKNVQINIGAVVKEEDEWDQEMGPFPKPGVATLRDWDFKICNRYKIMYSPADDTCTLCTYGPCDLTGNKKGACGIDMAAACGKIVLVAVLMGTCAHTAHGRHLYHWCLDKFGDMPFDMGSEILVDAPLTRTILGIKPKSLKDFGEALEYCEEEIVQLLAATHTGQEGYFMDFESKSLHGGMIDSLGKEICDMLQTVAYDMPRGAADAPLVEIGMGTLDQNKGVLIAYGHNLAAGAEAMIYAENNNLWDKVDIGGVCCTAIDLTRITETGRESRIPPNLGPKAKVAGAMGWWRKMVRAGIMDTVIVDEQCVFCDVLEDCQQRHIPVIASNDKIMLGLPDRTNDSADAIVEDLVSFKMPGVAILDPVKAGEVAIRTAVAVKPKREQYKKESLFTEQQFKDTLATCTECNQCAFVCPPHIRISEMISEALKGNLEPFSSTYEVCVGCQRCEQTCPQEIPILKLYEYANREYIRNQKFKMRAGRGPVLDTEIRKVGAPLVLGQIPGVIALVGCSNYPNGTKECYDIAKEFVDRGYIVVATGCMAMDMSLYKDEDGKTIWEQYEGAFDGRNICNIGSCVANAHIHGAAIKVATIFAHRNERANYDDIADYIMSKVGACGVAWGAYSQKAASIATGVNRLGIPVVVQPSSVIYRRTFMGRTDKPEDWMVIDAKNGNMQQIEPAPEAMLYIAETKEEAMLEMAKLCFRPSDNTQGRGIKLTHYCDISMKYFGKLPDDWHLFVRDVKDLPLNYQTQMMKELEEKHGWKIDWKAKKFISGPLRPADVSFDPTNIPRKIRAKK</sequence>
<dbReference type="InterPro" id="IPR017896">
    <property type="entry name" value="4Fe4S_Fe-S-bd"/>
</dbReference>
<keyword evidence="6" id="KW-0411">Iron-sulfur</keyword>
<dbReference type="GO" id="GO:0050418">
    <property type="term" value="F:hydroxylamine reductase activity"/>
    <property type="evidence" value="ECO:0007669"/>
    <property type="project" value="TreeGrafter"/>
</dbReference>
<evidence type="ECO:0000256" key="5">
    <source>
        <dbReference type="ARBA" id="ARBA00023004"/>
    </source>
</evidence>
<dbReference type="HAMAP" id="MF_01137">
    <property type="entry name" value="CdhA"/>
    <property type="match status" value="1"/>
</dbReference>
<dbReference type="PANTHER" id="PTHR30109">
    <property type="entry name" value="HYDROXYLAMINE REDUCTASE"/>
    <property type="match status" value="1"/>
</dbReference>
<keyword evidence="1" id="KW-0533">Nickel</keyword>
<dbReference type="Gene3D" id="3.40.50.2030">
    <property type="match status" value="2"/>
</dbReference>
<keyword evidence="3" id="KW-0677">Repeat</keyword>
<dbReference type="CDD" id="cd01916">
    <property type="entry name" value="ACS_1"/>
    <property type="match status" value="1"/>
</dbReference>
<dbReference type="Gene3D" id="3.30.70.20">
    <property type="match status" value="1"/>
</dbReference>
<dbReference type="InterPro" id="IPR016099">
    <property type="entry name" value="Prismane-like_a/b-sand"/>
</dbReference>
<accession>A0A0W8F8J6</accession>
<dbReference type="GO" id="GO:0046872">
    <property type="term" value="F:metal ion binding"/>
    <property type="evidence" value="ECO:0007669"/>
    <property type="project" value="UniProtKB-KW"/>
</dbReference>
<dbReference type="GO" id="GO:0006084">
    <property type="term" value="P:acetyl-CoA metabolic process"/>
    <property type="evidence" value="ECO:0007669"/>
    <property type="project" value="InterPro"/>
</dbReference>
<dbReference type="PANTHER" id="PTHR30109:SF6">
    <property type="entry name" value="ACETYL-COA DECARBONYLASE_SYNTHASE COMPLEX SUBUNIT ALPHA"/>
    <property type="match status" value="1"/>
</dbReference>